<comment type="similarity">
    <text evidence="2">Belongs to the transposase mutator family.</text>
</comment>
<dbReference type="GO" id="GO:0003677">
    <property type="term" value="F:DNA binding"/>
    <property type="evidence" value="ECO:0007669"/>
    <property type="project" value="UniProtKB-KW"/>
</dbReference>
<keyword evidence="5" id="KW-0233">DNA recombination</keyword>
<dbReference type="InterPro" id="IPR001207">
    <property type="entry name" value="Transposase_mutator"/>
</dbReference>
<comment type="function">
    <text evidence="1">Required for the transposition of the insertion element.</text>
</comment>
<dbReference type="Pfam" id="PF00872">
    <property type="entry name" value="Transposase_mut"/>
    <property type="match status" value="1"/>
</dbReference>
<dbReference type="GO" id="GO:0004803">
    <property type="term" value="F:transposase activity"/>
    <property type="evidence" value="ECO:0007669"/>
    <property type="project" value="InterPro"/>
</dbReference>
<dbReference type="PANTHER" id="PTHR33217">
    <property type="entry name" value="TRANSPOSASE FOR INSERTION SEQUENCE ELEMENT IS1081"/>
    <property type="match status" value="1"/>
</dbReference>
<evidence type="ECO:0000313" key="6">
    <source>
        <dbReference type="EMBL" id="SNX75147.1"/>
    </source>
</evidence>
<evidence type="ECO:0000256" key="2">
    <source>
        <dbReference type="ARBA" id="ARBA00010961"/>
    </source>
</evidence>
<dbReference type="AlphaFoldDB" id="A0A285D5Q6"/>
<proteinExistence type="inferred from homology"/>
<dbReference type="PROSITE" id="PS01007">
    <property type="entry name" value="TRANSPOSASE_MUTATOR"/>
    <property type="match status" value="1"/>
</dbReference>
<evidence type="ECO:0000256" key="1">
    <source>
        <dbReference type="ARBA" id="ARBA00002190"/>
    </source>
</evidence>
<dbReference type="OrthoDB" id="165209at2"/>
<keyword evidence="4" id="KW-0238">DNA-binding</keyword>
<reference evidence="7" key="1">
    <citation type="submission" date="2017-08" db="EMBL/GenBank/DDBJ databases">
        <authorList>
            <person name="Varghese N."/>
            <person name="Submissions S."/>
        </authorList>
    </citation>
    <scope>NUCLEOTIDE SEQUENCE [LARGE SCALE GENOMIC DNA]</scope>
    <source>
        <strain evidence="7">JA234</strain>
    </source>
</reference>
<keyword evidence="3" id="KW-0815">Transposition</keyword>
<dbReference type="PANTHER" id="PTHR33217:SF9">
    <property type="entry name" value="MUTATOR FAMILY TRANSPOSASE"/>
    <property type="match status" value="1"/>
</dbReference>
<name>A0A285D5Q6_9RHOB</name>
<protein>
    <submittedName>
        <fullName evidence="6">Transposase-like protein</fullName>
    </submittedName>
</protein>
<evidence type="ECO:0000313" key="7">
    <source>
        <dbReference type="Proteomes" id="UP000219467"/>
    </source>
</evidence>
<dbReference type="NCBIfam" id="NF033543">
    <property type="entry name" value="transpos_IS256"/>
    <property type="match status" value="1"/>
</dbReference>
<evidence type="ECO:0000256" key="3">
    <source>
        <dbReference type="ARBA" id="ARBA00022578"/>
    </source>
</evidence>
<gene>
    <name evidence="6" type="ORF">SAMN05878503_1385</name>
</gene>
<evidence type="ECO:0000256" key="4">
    <source>
        <dbReference type="ARBA" id="ARBA00023125"/>
    </source>
</evidence>
<organism evidence="6 7">
    <name type="scientific">Cereibacter ovatus</name>
    <dbReference type="NCBI Taxonomy" id="439529"/>
    <lineage>
        <taxon>Bacteria</taxon>
        <taxon>Pseudomonadati</taxon>
        <taxon>Pseudomonadota</taxon>
        <taxon>Alphaproteobacteria</taxon>
        <taxon>Rhodobacterales</taxon>
        <taxon>Paracoccaceae</taxon>
        <taxon>Cereibacter</taxon>
    </lineage>
</organism>
<accession>A0A285D5Q6</accession>
<dbReference type="EMBL" id="OAOQ01000038">
    <property type="protein sequence ID" value="SNX75147.1"/>
    <property type="molecule type" value="Genomic_DNA"/>
</dbReference>
<evidence type="ECO:0000256" key="5">
    <source>
        <dbReference type="ARBA" id="ARBA00023172"/>
    </source>
</evidence>
<dbReference type="GO" id="GO:0006313">
    <property type="term" value="P:DNA transposition"/>
    <property type="evidence" value="ECO:0007669"/>
    <property type="project" value="InterPro"/>
</dbReference>
<dbReference type="Proteomes" id="UP000219467">
    <property type="component" value="Unassembled WGS sequence"/>
</dbReference>
<sequence length="507" mass="56792">MSEDTNILPFHQPGTVLDPLTEIAREGARRMLMAALKAEADSFVAGFAEDLLPDGRRRVVRHGVGPEREIQTGIGPIPVQRPKVRDRADVPVEAKIRFSSAILPKWARRSKSLDALLPALYLRGLSTGDVQEALAAILGAEAPNLSPGVMSRLTAEWQDDLDRWQRRDLSARRYVYVWADGVYLQARMEPQAECMLVILGATPEGRKELVGFQVGIRESTQSWRELLVDLKARGLGVPPGLAVGDGALGFWKALEEAFPGTRHQRCWFHKTANVLNAFPKSMQPAVTADLREISRAAAAVAIEIFAEKYGAKYPRGVILARKVREKLAAIRQQERDGVYQRYLFAPEAKVEVSFDQAFAFKDGMYWDQRRYRGRWKPRKHFLGPDHVPAFDGAENGEEFQCAQAIDSLPGLKFWIRNVARHPNSFWLPTATDKFYPDFVAQLEDGRLLVVEYKGAHFADGPDTAEKRTIGQLWEKKTGGKGVFVVVEKTVDGRDMRAQMVNTLQGST</sequence>
<keyword evidence="7" id="KW-1185">Reference proteome</keyword>